<reference evidence="3" key="1">
    <citation type="submission" date="2020-05" db="EMBL/GenBank/DDBJ databases">
        <title>Frigoriglobus tundricola gen. nov., sp. nov., a psychrotolerant cellulolytic planctomycete of the family Gemmataceae with two divergent copies of 16S rRNA gene.</title>
        <authorList>
            <person name="Kulichevskaya I.S."/>
            <person name="Ivanova A.A."/>
            <person name="Naumoff D.G."/>
            <person name="Beletsky A.V."/>
            <person name="Rijpstra W.I.C."/>
            <person name="Sinninghe Damste J.S."/>
            <person name="Mardanov A.V."/>
            <person name="Ravin N.V."/>
            <person name="Dedysh S.N."/>
        </authorList>
    </citation>
    <scope>NUCLEOTIDE SEQUENCE [LARGE SCALE GENOMIC DNA]</scope>
    <source>
        <strain evidence="3">PL17</strain>
    </source>
</reference>
<dbReference type="EMBL" id="CP053452">
    <property type="protein sequence ID" value="QJW98732.1"/>
    <property type="molecule type" value="Genomic_DNA"/>
</dbReference>
<evidence type="ECO:0000313" key="3">
    <source>
        <dbReference type="Proteomes" id="UP000503447"/>
    </source>
</evidence>
<proteinExistence type="predicted"/>
<protein>
    <submittedName>
        <fullName evidence="2">Uncharacterized protein</fullName>
    </submittedName>
</protein>
<dbReference type="Proteomes" id="UP000503447">
    <property type="component" value="Chromosome"/>
</dbReference>
<feature type="chain" id="PRO_5026685828" evidence="1">
    <location>
        <begin position="22"/>
        <end position="100"/>
    </location>
</feature>
<feature type="signal peptide" evidence="1">
    <location>
        <begin position="1"/>
        <end position="21"/>
    </location>
</feature>
<name>A0A6M5Z0J8_9BACT</name>
<evidence type="ECO:0000256" key="1">
    <source>
        <dbReference type="SAM" id="SignalP"/>
    </source>
</evidence>
<sequence length="100" mass="10239">MRGRYFLAALVPVLVATPAPAGPIAVFTEVYQVNGSSSSNEIPVSGLGSWARITNGGGGLDPVVTVPAAQTGASQLVVGFWPVIGFRDPAQYAAERGGRP</sequence>
<keyword evidence="3" id="KW-1185">Reference proteome</keyword>
<dbReference type="KEGG" id="ftj:FTUN_6327"/>
<dbReference type="AlphaFoldDB" id="A0A6M5Z0J8"/>
<accession>A0A6M5Z0J8</accession>
<organism evidence="2 3">
    <name type="scientific">Frigoriglobus tundricola</name>
    <dbReference type="NCBI Taxonomy" id="2774151"/>
    <lineage>
        <taxon>Bacteria</taxon>
        <taxon>Pseudomonadati</taxon>
        <taxon>Planctomycetota</taxon>
        <taxon>Planctomycetia</taxon>
        <taxon>Gemmatales</taxon>
        <taxon>Gemmataceae</taxon>
        <taxon>Frigoriglobus</taxon>
    </lineage>
</organism>
<gene>
    <name evidence="2" type="ORF">FTUN_6327</name>
</gene>
<keyword evidence="1" id="KW-0732">Signal</keyword>
<evidence type="ECO:0000313" key="2">
    <source>
        <dbReference type="EMBL" id="QJW98732.1"/>
    </source>
</evidence>
<dbReference type="RefSeq" id="WP_171473839.1">
    <property type="nucleotide sequence ID" value="NZ_CP053452.2"/>
</dbReference>